<dbReference type="EMBL" id="CP017558">
    <property type="protein sequence ID" value="AOW07338.1"/>
    <property type="molecule type" value="Genomic_DNA"/>
</dbReference>
<accession>A0A1D8NP09</accession>
<name>A0A1D8NP09_YARLL</name>
<reference evidence="1 2" key="1">
    <citation type="journal article" date="2016" name="PLoS ONE">
        <title>Sequence Assembly of Yarrowia lipolytica Strain W29/CLIB89 Shows Transposable Element Diversity.</title>
        <authorList>
            <person name="Magnan C."/>
            <person name="Yu J."/>
            <person name="Chang I."/>
            <person name="Jahn E."/>
            <person name="Kanomata Y."/>
            <person name="Wu J."/>
            <person name="Zeller M."/>
            <person name="Oakes M."/>
            <person name="Baldi P."/>
            <person name="Sandmeyer S."/>
        </authorList>
    </citation>
    <scope>NUCLEOTIDE SEQUENCE [LARGE SCALE GENOMIC DNA]</scope>
    <source>
        <strain evidence="2">CLIB89(W29)</strain>
    </source>
</reference>
<evidence type="ECO:0000313" key="2">
    <source>
        <dbReference type="Proteomes" id="UP000182444"/>
    </source>
</evidence>
<organism evidence="1 2">
    <name type="scientific">Yarrowia lipolytica</name>
    <name type="common">Candida lipolytica</name>
    <dbReference type="NCBI Taxonomy" id="4952"/>
    <lineage>
        <taxon>Eukaryota</taxon>
        <taxon>Fungi</taxon>
        <taxon>Dikarya</taxon>
        <taxon>Ascomycota</taxon>
        <taxon>Saccharomycotina</taxon>
        <taxon>Dipodascomycetes</taxon>
        <taxon>Dipodascales</taxon>
        <taxon>Dipodascales incertae sedis</taxon>
        <taxon>Yarrowia</taxon>
    </lineage>
</organism>
<evidence type="ECO:0000313" key="1">
    <source>
        <dbReference type="EMBL" id="AOW07338.1"/>
    </source>
</evidence>
<gene>
    <name evidence="1" type="ORF">YALI1_F23819g</name>
</gene>
<proteinExistence type="predicted"/>
<dbReference type="Proteomes" id="UP000182444">
    <property type="component" value="Chromosome 1F"/>
</dbReference>
<dbReference type="RefSeq" id="XP_068139526.1">
    <property type="nucleotide sequence ID" value="XM_068283425.1"/>
</dbReference>
<dbReference type="VEuPathDB" id="FungiDB:YALI1_F23819g"/>
<dbReference type="GeneID" id="94584004"/>
<protein>
    <submittedName>
        <fullName evidence="1">Uncharacterized protein</fullName>
    </submittedName>
</protein>
<sequence>MCFKRPHVSNGNDCHSCSHFQPATIVRVVSLCPFKHQHIDSPNAVFENGLGVLEKKVSSNVAEPKPALLVKGQVVDRRVCGAHDELGHMRLLLKQLYGLLSQPLTLIARSYSQVFDFVSNHLHHPHHLSIVHSNLVHSSLVNIRLDDFLAFVSYEKQRQQRQSEAWSDGLEVHACKVSIPIRLSVRCRLA</sequence>
<dbReference type="AlphaFoldDB" id="A0A1D8NP09"/>